<name>A0A7Y4MRH6_MYXXA</name>
<sequence>MLLLDGVGTVRRTRLFMKEGQPMPNDREQGKGAPQGSERQTSRRDTPIEVRRRLRHESRTSQTYAAFIKHLCERGGMSPAVAEKAAVSVLCALEQRILSEEASDLEDQLPRKLTLLLHRCEKHEDELPPKFHREHLLRRVGEDLNLHPDAVEPVVRAVMDAVRHQITEGESEDVMGQLPSDIRDLWTRTV</sequence>
<evidence type="ECO:0000313" key="2">
    <source>
        <dbReference type="EMBL" id="NOJ79574.1"/>
    </source>
</evidence>
<comment type="caution">
    <text evidence="2">The sequence shown here is derived from an EMBL/GenBank/DDBJ whole genome shotgun (WGS) entry which is preliminary data.</text>
</comment>
<evidence type="ECO:0000256" key="1">
    <source>
        <dbReference type="SAM" id="MobiDB-lite"/>
    </source>
</evidence>
<dbReference type="AlphaFoldDB" id="A0A7Y4MRH6"/>
<dbReference type="EMBL" id="JABFNT010000041">
    <property type="protein sequence ID" value="NOJ79574.1"/>
    <property type="molecule type" value="Genomic_DNA"/>
</dbReference>
<feature type="region of interest" description="Disordered" evidence="1">
    <location>
        <begin position="16"/>
        <end position="49"/>
    </location>
</feature>
<dbReference type="Pfam" id="PF10025">
    <property type="entry name" value="DUF2267"/>
    <property type="match status" value="1"/>
</dbReference>
<gene>
    <name evidence="2" type="ORF">HNV28_14695</name>
</gene>
<reference evidence="2 3" key="1">
    <citation type="submission" date="2020-05" db="EMBL/GenBank/DDBJ databases">
        <authorList>
            <person name="Whitworth D."/>
        </authorList>
    </citation>
    <scope>NUCLEOTIDE SEQUENCE [LARGE SCALE GENOMIC DNA]</scope>
    <source>
        <strain evidence="2 3">AM005</strain>
    </source>
</reference>
<protein>
    <submittedName>
        <fullName evidence="2">DUF2267 domain-containing protein</fullName>
    </submittedName>
</protein>
<feature type="compositionally biased region" description="Basic and acidic residues" evidence="1">
    <location>
        <begin position="40"/>
        <end position="49"/>
    </location>
</feature>
<evidence type="ECO:0000313" key="3">
    <source>
        <dbReference type="Proteomes" id="UP000533080"/>
    </source>
</evidence>
<dbReference type="InterPro" id="IPR038282">
    <property type="entry name" value="DUF2267_sf"/>
</dbReference>
<proteinExistence type="predicted"/>
<dbReference type="Gene3D" id="1.10.490.110">
    <property type="entry name" value="Uncharacterized conserved protein DUF2267"/>
    <property type="match status" value="1"/>
</dbReference>
<accession>A0A7Y4MRH6</accession>
<organism evidence="2 3">
    <name type="scientific">Myxococcus xanthus</name>
    <dbReference type="NCBI Taxonomy" id="34"/>
    <lineage>
        <taxon>Bacteria</taxon>
        <taxon>Pseudomonadati</taxon>
        <taxon>Myxococcota</taxon>
        <taxon>Myxococcia</taxon>
        <taxon>Myxococcales</taxon>
        <taxon>Cystobacterineae</taxon>
        <taxon>Myxococcaceae</taxon>
        <taxon>Myxococcus</taxon>
    </lineage>
</organism>
<dbReference type="InterPro" id="IPR018727">
    <property type="entry name" value="DUF2267"/>
</dbReference>
<dbReference type="Proteomes" id="UP000533080">
    <property type="component" value="Unassembled WGS sequence"/>
</dbReference>